<evidence type="ECO:0000256" key="2">
    <source>
        <dbReference type="SAM" id="MobiDB-lite"/>
    </source>
</evidence>
<dbReference type="KEGG" id="cre:CHLRE_14g631701v5"/>
<feature type="region of interest" description="Disordered" evidence="2">
    <location>
        <begin position="16"/>
        <end position="74"/>
    </location>
</feature>
<feature type="region of interest" description="Disordered" evidence="2">
    <location>
        <begin position="124"/>
        <end position="208"/>
    </location>
</feature>
<feature type="compositionally biased region" description="Low complexity" evidence="2">
    <location>
        <begin position="130"/>
        <end position="159"/>
    </location>
</feature>
<dbReference type="Gramene" id="PNW73431">
    <property type="protein sequence ID" value="PNW73431"/>
    <property type="gene ID" value="CHLRE_14g631701v5"/>
</dbReference>
<keyword evidence="4" id="KW-1185">Reference proteome</keyword>
<sequence>MPTPAVKVRELLAAKAGVKPTGSKAVTTSTPAWKAKLQSRTPTSKSAAADGDRPSTVDTEPNASRGVPTNGHLDAGKSVEAAEAALKLTFIAPVPLLPKPDLTRPQAPTDRSALLRQLQDLRSAGSRMLQEQQQQQQHDSAALAAAAAGGAGPGSSLLATPGHSHHQQQQQLQAPASPLVGSLLGVPRSPHTAPLTPGTGARPALSPPSLAGLRVQEAADTGGGFLTHFADPKDLTTPPDHGAGGFSRSRAATPGGGVGASTGYRGLSAAGAGVGMGVGGRLAFGAGGTPATAGGGMAAGSSSTPLSALRTVEKVQQLQRRLLSLQQEGASLVSEMGED</sequence>
<name>A0A2K3CYT5_CHLRE</name>
<dbReference type="RefSeq" id="XP_042917091.1">
    <property type="nucleotide sequence ID" value="XM_043070418.1"/>
</dbReference>
<dbReference type="Proteomes" id="UP000006906">
    <property type="component" value="Chromosome 14"/>
</dbReference>
<reference evidence="3 4" key="1">
    <citation type="journal article" date="2007" name="Science">
        <title>The Chlamydomonas genome reveals the evolution of key animal and plant functions.</title>
        <authorList>
            <person name="Merchant S.S."/>
            <person name="Prochnik S.E."/>
            <person name="Vallon O."/>
            <person name="Harris E.H."/>
            <person name="Karpowicz S.J."/>
            <person name="Witman G.B."/>
            <person name="Terry A."/>
            <person name="Salamov A."/>
            <person name="Fritz-Laylin L.K."/>
            <person name="Marechal-Drouard L."/>
            <person name="Marshall W.F."/>
            <person name="Qu L.H."/>
            <person name="Nelson D.R."/>
            <person name="Sanderfoot A.A."/>
            <person name="Spalding M.H."/>
            <person name="Kapitonov V.V."/>
            <person name="Ren Q."/>
            <person name="Ferris P."/>
            <person name="Lindquist E."/>
            <person name="Shapiro H."/>
            <person name="Lucas S.M."/>
            <person name="Grimwood J."/>
            <person name="Schmutz J."/>
            <person name="Cardol P."/>
            <person name="Cerutti H."/>
            <person name="Chanfreau G."/>
            <person name="Chen C.L."/>
            <person name="Cognat V."/>
            <person name="Croft M.T."/>
            <person name="Dent R."/>
            <person name="Dutcher S."/>
            <person name="Fernandez E."/>
            <person name="Fukuzawa H."/>
            <person name="Gonzalez-Ballester D."/>
            <person name="Gonzalez-Halphen D."/>
            <person name="Hallmann A."/>
            <person name="Hanikenne M."/>
            <person name="Hippler M."/>
            <person name="Inwood W."/>
            <person name="Jabbari K."/>
            <person name="Kalanon M."/>
            <person name="Kuras R."/>
            <person name="Lefebvre P.A."/>
            <person name="Lemaire S.D."/>
            <person name="Lobanov A.V."/>
            <person name="Lohr M."/>
            <person name="Manuell A."/>
            <person name="Meier I."/>
            <person name="Mets L."/>
            <person name="Mittag M."/>
            <person name="Mittelmeier T."/>
            <person name="Moroney J.V."/>
            <person name="Moseley J."/>
            <person name="Napoli C."/>
            <person name="Nedelcu A.M."/>
            <person name="Niyogi K."/>
            <person name="Novoselov S.V."/>
            <person name="Paulsen I.T."/>
            <person name="Pazour G."/>
            <person name="Purton S."/>
            <person name="Ral J.P."/>
            <person name="Riano-Pachon D.M."/>
            <person name="Riekhof W."/>
            <person name="Rymarquis L."/>
            <person name="Schroda M."/>
            <person name="Stern D."/>
            <person name="Umen J."/>
            <person name="Willows R."/>
            <person name="Wilson N."/>
            <person name="Zimmer S.L."/>
            <person name="Allmer J."/>
            <person name="Balk J."/>
            <person name="Bisova K."/>
            <person name="Chen C.J."/>
            <person name="Elias M."/>
            <person name="Gendler K."/>
            <person name="Hauser C."/>
            <person name="Lamb M.R."/>
            <person name="Ledford H."/>
            <person name="Long J.C."/>
            <person name="Minagawa J."/>
            <person name="Page M.D."/>
            <person name="Pan J."/>
            <person name="Pootakham W."/>
            <person name="Roje S."/>
            <person name="Rose A."/>
            <person name="Stahlberg E."/>
            <person name="Terauchi A.M."/>
            <person name="Yang P."/>
            <person name="Ball S."/>
            <person name="Bowler C."/>
            <person name="Dieckmann C.L."/>
            <person name="Gladyshev V.N."/>
            <person name="Green P."/>
            <person name="Jorgensen R."/>
            <person name="Mayfield S."/>
            <person name="Mueller-Roeber B."/>
            <person name="Rajamani S."/>
            <person name="Sayre R.T."/>
            <person name="Brokstein P."/>
            <person name="Dubchak I."/>
            <person name="Goodstein D."/>
            <person name="Hornick L."/>
            <person name="Huang Y.W."/>
            <person name="Jhaveri J."/>
            <person name="Luo Y."/>
            <person name="Martinez D."/>
            <person name="Ngau W.C."/>
            <person name="Otillar B."/>
            <person name="Poliakov A."/>
            <person name="Porter A."/>
            <person name="Szajkowski L."/>
            <person name="Werner G."/>
            <person name="Zhou K."/>
            <person name="Grigoriev I.V."/>
            <person name="Rokhsar D.S."/>
            <person name="Grossman A.R."/>
        </authorList>
    </citation>
    <scope>NUCLEOTIDE SEQUENCE [LARGE SCALE GENOMIC DNA]</scope>
    <source>
        <strain evidence="4">CC-503</strain>
    </source>
</reference>
<protein>
    <submittedName>
        <fullName evidence="3">Uncharacterized protein</fullName>
    </submittedName>
</protein>
<evidence type="ECO:0000313" key="3">
    <source>
        <dbReference type="EMBL" id="PNW73431.1"/>
    </source>
</evidence>
<feature type="region of interest" description="Disordered" evidence="2">
    <location>
        <begin position="223"/>
        <end position="257"/>
    </location>
</feature>
<dbReference type="InParanoid" id="A0A2K3CYT5"/>
<evidence type="ECO:0000256" key="1">
    <source>
        <dbReference type="SAM" id="Coils"/>
    </source>
</evidence>
<organism evidence="3 4">
    <name type="scientific">Chlamydomonas reinhardtii</name>
    <name type="common">Chlamydomonas smithii</name>
    <dbReference type="NCBI Taxonomy" id="3055"/>
    <lineage>
        <taxon>Eukaryota</taxon>
        <taxon>Viridiplantae</taxon>
        <taxon>Chlorophyta</taxon>
        <taxon>core chlorophytes</taxon>
        <taxon>Chlorophyceae</taxon>
        <taxon>CS clade</taxon>
        <taxon>Chlamydomonadales</taxon>
        <taxon>Chlamydomonadaceae</taxon>
        <taxon>Chlamydomonas</taxon>
    </lineage>
</organism>
<dbReference type="GeneID" id="66056338"/>
<feature type="compositionally biased region" description="Low complexity" evidence="2">
    <location>
        <begin position="167"/>
        <end position="179"/>
    </location>
</feature>
<evidence type="ECO:0000313" key="4">
    <source>
        <dbReference type="Proteomes" id="UP000006906"/>
    </source>
</evidence>
<proteinExistence type="predicted"/>
<dbReference type="EMBL" id="CM008975">
    <property type="protein sequence ID" value="PNW73431.1"/>
    <property type="molecule type" value="Genomic_DNA"/>
</dbReference>
<feature type="coiled-coil region" evidence="1">
    <location>
        <begin position="308"/>
        <end position="335"/>
    </location>
</feature>
<accession>A0A2K3CYT5</accession>
<dbReference type="OrthoDB" id="551815at2759"/>
<dbReference type="AlphaFoldDB" id="A0A2K3CYT5"/>
<gene>
    <name evidence="3" type="ORF">CHLRE_14g631701v5</name>
</gene>
<keyword evidence="1" id="KW-0175">Coiled coil</keyword>